<accession>A0A6L8KB65</accession>
<feature type="chain" id="PRO_5026833132" description="DUF2066 domain-containing protein" evidence="1">
    <location>
        <begin position="19"/>
        <end position="306"/>
    </location>
</feature>
<sequence length="306" mass="33079">MKRMLSAIFVFLTSVANAAPGDGIRFDQHKTVDGYLLVVRGTPGQAADILASAYQQKAQALCEGALLPNPPLASEYPWIDGGNNFLFPAGGILLPMRVPHWVKQAPSLSGKVECPGAEWQAATPLRLAIDGNLGSVIAYFDQGFASFNREQLEVPAPGATFTQIAAKAVTEAFRERGYAVETAPEVAPGGMRIVIDKRPVSGEFFDGVVMMTKLNMFGIDERSVAFCSFRIAAQLKDASEPLILGQMNTRERIPPIYANWKEQMANGPSDAINAHAYEVLARIVNVDVKAVIHAIPAETLDKLVQP</sequence>
<dbReference type="Proteomes" id="UP000479335">
    <property type="component" value="Unassembled WGS sequence"/>
</dbReference>
<keyword evidence="1" id="KW-0732">Signal</keyword>
<evidence type="ECO:0000313" key="3">
    <source>
        <dbReference type="Proteomes" id="UP000479335"/>
    </source>
</evidence>
<reference evidence="2 3" key="1">
    <citation type="submission" date="2019-12" db="EMBL/GenBank/DDBJ databases">
        <title>Novel species isolated from a subtropical stream in China.</title>
        <authorList>
            <person name="Lu H."/>
        </authorList>
    </citation>
    <scope>NUCLEOTIDE SEQUENCE [LARGE SCALE GENOMIC DNA]</scope>
    <source>
        <strain evidence="2 3">FT135W</strain>
    </source>
</reference>
<keyword evidence="3" id="KW-1185">Reference proteome</keyword>
<name>A0A6L8KB65_9BURK</name>
<dbReference type="RefSeq" id="WP_161007389.1">
    <property type="nucleotide sequence ID" value="NZ_WWCN01000008.1"/>
</dbReference>
<dbReference type="AlphaFoldDB" id="A0A6L8KB65"/>
<organism evidence="2 3">
    <name type="scientific">Duganella flavida</name>
    <dbReference type="NCBI Taxonomy" id="2692175"/>
    <lineage>
        <taxon>Bacteria</taxon>
        <taxon>Pseudomonadati</taxon>
        <taxon>Pseudomonadota</taxon>
        <taxon>Betaproteobacteria</taxon>
        <taxon>Burkholderiales</taxon>
        <taxon>Oxalobacteraceae</taxon>
        <taxon>Telluria group</taxon>
        <taxon>Duganella</taxon>
    </lineage>
</organism>
<feature type="signal peptide" evidence="1">
    <location>
        <begin position="1"/>
        <end position="18"/>
    </location>
</feature>
<evidence type="ECO:0008006" key="4">
    <source>
        <dbReference type="Google" id="ProtNLM"/>
    </source>
</evidence>
<evidence type="ECO:0000256" key="1">
    <source>
        <dbReference type="SAM" id="SignalP"/>
    </source>
</evidence>
<comment type="caution">
    <text evidence="2">The sequence shown here is derived from an EMBL/GenBank/DDBJ whole genome shotgun (WGS) entry which is preliminary data.</text>
</comment>
<evidence type="ECO:0000313" key="2">
    <source>
        <dbReference type="EMBL" id="MYM23917.1"/>
    </source>
</evidence>
<protein>
    <recommendedName>
        <fullName evidence="4">DUF2066 domain-containing protein</fullName>
    </recommendedName>
</protein>
<gene>
    <name evidence="2" type="ORF">GTP46_14790</name>
</gene>
<proteinExistence type="predicted"/>
<dbReference type="EMBL" id="WWCN01000008">
    <property type="protein sequence ID" value="MYM23917.1"/>
    <property type="molecule type" value="Genomic_DNA"/>
</dbReference>